<feature type="transmembrane region" description="Helical" evidence="1">
    <location>
        <begin position="12"/>
        <end position="35"/>
    </location>
</feature>
<evidence type="ECO:0000313" key="2">
    <source>
        <dbReference type="EMBL" id="SKA62360.1"/>
    </source>
</evidence>
<feature type="transmembrane region" description="Helical" evidence="1">
    <location>
        <begin position="297"/>
        <end position="318"/>
    </location>
</feature>
<dbReference type="InterPro" id="IPR045691">
    <property type="entry name" value="DUF6056"/>
</dbReference>
<dbReference type="Pfam" id="PF19528">
    <property type="entry name" value="DUF6056"/>
    <property type="match status" value="1"/>
</dbReference>
<feature type="transmembrane region" description="Helical" evidence="1">
    <location>
        <begin position="270"/>
        <end position="290"/>
    </location>
</feature>
<keyword evidence="1" id="KW-0472">Membrane</keyword>
<feature type="transmembrane region" description="Helical" evidence="1">
    <location>
        <begin position="330"/>
        <end position="346"/>
    </location>
</feature>
<dbReference type="AlphaFoldDB" id="A0A1T4VBL2"/>
<evidence type="ECO:0000256" key="1">
    <source>
        <dbReference type="SAM" id="Phobius"/>
    </source>
</evidence>
<accession>A0A1T4VBL2</accession>
<gene>
    <name evidence="2" type="ORF">SAMN02745213_01250</name>
</gene>
<name>A0A1T4VBL2_9GAMM</name>
<evidence type="ECO:0000313" key="3">
    <source>
        <dbReference type="Proteomes" id="UP000242432"/>
    </source>
</evidence>
<evidence type="ECO:0008006" key="4">
    <source>
        <dbReference type="Google" id="ProtNLM"/>
    </source>
</evidence>
<protein>
    <recommendedName>
        <fullName evidence="4">Glucosyl transferase GtrII</fullName>
    </recommendedName>
</protein>
<feature type="transmembrane region" description="Helical" evidence="1">
    <location>
        <begin position="55"/>
        <end position="74"/>
    </location>
</feature>
<feature type="transmembrane region" description="Helical" evidence="1">
    <location>
        <begin position="112"/>
        <end position="129"/>
    </location>
</feature>
<dbReference type="RefSeq" id="WP_078928736.1">
    <property type="nucleotide sequence ID" value="NZ_FUXX01000018.1"/>
</dbReference>
<feature type="transmembrane region" description="Helical" evidence="1">
    <location>
        <begin position="170"/>
        <end position="203"/>
    </location>
</feature>
<feature type="transmembrane region" description="Helical" evidence="1">
    <location>
        <begin position="138"/>
        <end position="164"/>
    </location>
</feature>
<reference evidence="3" key="1">
    <citation type="submission" date="2017-02" db="EMBL/GenBank/DDBJ databases">
        <authorList>
            <person name="Varghese N."/>
            <person name="Submissions S."/>
        </authorList>
    </citation>
    <scope>NUCLEOTIDE SEQUENCE [LARGE SCALE GENOMIC DNA]</scope>
    <source>
        <strain evidence="3">DSM 3072</strain>
    </source>
</reference>
<keyword evidence="1" id="KW-0812">Transmembrane</keyword>
<feature type="transmembrane region" description="Helical" evidence="1">
    <location>
        <begin position="353"/>
        <end position="371"/>
    </location>
</feature>
<dbReference type="Proteomes" id="UP000242432">
    <property type="component" value="Unassembled WGS sequence"/>
</dbReference>
<feature type="transmembrane region" description="Helical" evidence="1">
    <location>
        <begin position="215"/>
        <end position="233"/>
    </location>
</feature>
<keyword evidence="3" id="KW-1185">Reference proteome</keyword>
<organism evidence="2 3">
    <name type="scientific">Succinivibrio dextrinosolvens DSM 3072</name>
    <dbReference type="NCBI Taxonomy" id="1123324"/>
    <lineage>
        <taxon>Bacteria</taxon>
        <taxon>Pseudomonadati</taxon>
        <taxon>Pseudomonadota</taxon>
        <taxon>Gammaproteobacteria</taxon>
        <taxon>Aeromonadales</taxon>
        <taxon>Succinivibrionaceae</taxon>
        <taxon>Succinivibrio</taxon>
    </lineage>
</organism>
<dbReference type="EMBL" id="FUXX01000018">
    <property type="protein sequence ID" value="SKA62360.1"/>
    <property type="molecule type" value="Genomic_DNA"/>
</dbReference>
<proteinExistence type="predicted"/>
<feature type="transmembrane region" description="Helical" evidence="1">
    <location>
        <begin position="86"/>
        <end position="106"/>
    </location>
</feature>
<keyword evidence="1" id="KW-1133">Transmembrane helix</keyword>
<sequence>MSNLFYREKLLNVIRGVSLYSFSFVILVFLIFFSLEYNTPMHSDDFSMYLRGTSFSGFWEFYNGWGGGFVPYWLQVSLLKIKNHVVLSVLVSLFIVLFLYGISIFSAKVLNIRFNPFVFIIISSIYFIFNPNLGQTTFWIVGMTSYLVPLTLSIFSFLFFWIYKNTSSNLIVVFVSFFVFFTSESSPTISAGVPYTLFVLILYCKYIKCDINWKFAGTVFLFSLLGTSVLLLAPGHYQRMAQPAFSDWMSLNLFDKIIVNLERIDDIFNYFKYSLFIYFVSLFCLVFKGGIKENRNVVLLSLIFFSSFIVIHLSMTFAPYMPPRALNNNFFFLLVSISLVLYKICCNVITRSIYIGITSFFIGFFIFKWGITLDSYSTIMNQNAIRKNIIQSEKLSKGQDASPIIPSYYYIKLLSSRDQLDGYFSGSMKDYYGVKSILEKFVSFDYSLILKADKKCDINLLNNSKFTVRSCLYKAHSLFSSKSTFLISIENGKLIDSKNRIYLRYVDPLSNQINKIQMEGPIKYFDENIYGITLKKQDYSLFEITDQELK</sequence>